<protein>
    <submittedName>
        <fullName evidence="1">Uncharacterized protein</fullName>
    </submittedName>
</protein>
<reference evidence="1" key="1">
    <citation type="submission" date="2018-04" db="EMBL/GenBank/DDBJ databases">
        <title>Whole genome sequencing of Hypsizygus marmoreus.</title>
        <authorList>
            <person name="Choi I.-G."/>
            <person name="Min B."/>
            <person name="Kim J.-G."/>
            <person name="Kim S."/>
            <person name="Oh Y.-L."/>
            <person name="Kong W.-S."/>
            <person name="Park H."/>
            <person name="Jeong J."/>
            <person name="Song E.-S."/>
        </authorList>
    </citation>
    <scope>NUCLEOTIDE SEQUENCE [LARGE SCALE GENOMIC DNA]</scope>
    <source>
        <strain evidence="1">51987-8</strain>
    </source>
</reference>
<gene>
    <name evidence="1" type="ORF">Hypma_005337</name>
</gene>
<dbReference type="InParanoid" id="A0A369JWP6"/>
<dbReference type="EMBL" id="LUEZ02000023">
    <property type="protein sequence ID" value="RDB26761.1"/>
    <property type="molecule type" value="Genomic_DNA"/>
</dbReference>
<evidence type="ECO:0000313" key="2">
    <source>
        <dbReference type="Proteomes" id="UP000076154"/>
    </source>
</evidence>
<keyword evidence="2" id="KW-1185">Reference proteome</keyword>
<dbReference type="Proteomes" id="UP000076154">
    <property type="component" value="Unassembled WGS sequence"/>
</dbReference>
<comment type="caution">
    <text evidence="1">The sequence shown here is derived from an EMBL/GenBank/DDBJ whole genome shotgun (WGS) entry which is preliminary data.</text>
</comment>
<proteinExistence type="predicted"/>
<name>A0A369JWP6_HYPMA</name>
<organism evidence="1 2">
    <name type="scientific">Hypsizygus marmoreus</name>
    <name type="common">White beech mushroom</name>
    <name type="synonym">Agaricus marmoreus</name>
    <dbReference type="NCBI Taxonomy" id="39966"/>
    <lineage>
        <taxon>Eukaryota</taxon>
        <taxon>Fungi</taxon>
        <taxon>Dikarya</taxon>
        <taxon>Basidiomycota</taxon>
        <taxon>Agaricomycotina</taxon>
        <taxon>Agaricomycetes</taxon>
        <taxon>Agaricomycetidae</taxon>
        <taxon>Agaricales</taxon>
        <taxon>Tricholomatineae</taxon>
        <taxon>Lyophyllaceae</taxon>
        <taxon>Hypsizygus</taxon>
    </lineage>
</organism>
<sequence length="96" mass="10208">MPPGSGKRKSSAQKSHLLALQTSQKAARELNKALTTSATSLASKTRTGAQTKALNETFDFLKAENATLASDLGACRMECDKLTKQHTEAEAQLNSA</sequence>
<accession>A0A369JWP6</accession>
<dbReference type="AlphaFoldDB" id="A0A369JWP6"/>
<evidence type="ECO:0000313" key="1">
    <source>
        <dbReference type="EMBL" id="RDB26761.1"/>
    </source>
</evidence>